<dbReference type="InterPro" id="IPR050751">
    <property type="entry name" value="ECM_structural_protein"/>
</dbReference>
<dbReference type="HOGENOM" id="CLU_004826_9_2_1"/>
<keyword evidence="4" id="KW-1015">Disulfide bond</keyword>
<keyword evidence="1 6" id="KW-0245">EGF-like domain</keyword>
<dbReference type="PROSITE" id="PS00010">
    <property type="entry name" value="ASX_HYDROXYL"/>
    <property type="match status" value="3"/>
</dbReference>
<evidence type="ECO:0000256" key="2">
    <source>
        <dbReference type="ARBA" id="ARBA00022729"/>
    </source>
</evidence>
<evidence type="ECO:0000256" key="4">
    <source>
        <dbReference type="ARBA" id="ARBA00023157"/>
    </source>
</evidence>
<evidence type="ECO:0000256" key="3">
    <source>
        <dbReference type="ARBA" id="ARBA00022737"/>
    </source>
</evidence>
<dbReference type="InterPro" id="IPR049883">
    <property type="entry name" value="NOTCH1_EGF-like"/>
</dbReference>
<evidence type="ECO:0000259" key="7">
    <source>
        <dbReference type="PROSITE" id="PS50026"/>
    </source>
</evidence>
<evidence type="ECO:0000313" key="10">
    <source>
        <dbReference type="Proteomes" id="UP000014760"/>
    </source>
</evidence>
<dbReference type="Proteomes" id="UP000014760">
    <property type="component" value="Unassembled WGS sequence"/>
</dbReference>
<dbReference type="InterPro" id="IPR001881">
    <property type="entry name" value="EGF-like_Ca-bd_dom"/>
</dbReference>
<dbReference type="EMBL" id="AMQN01019125">
    <property type="status" value="NOT_ANNOTATED_CDS"/>
    <property type="molecule type" value="Genomic_DNA"/>
</dbReference>
<dbReference type="EMBL" id="KB295344">
    <property type="protein sequence ID" value="ELU13257.1"/>
    <property type="molecule type" value="Genomic_DNA"/>
</dbReference>
<feature type="domain" description="EGF-like" evidence="7">
    <location>
        <begin position="73"/>
        <end position="105"/>
    </location>
</feature>
<feature type="non-terminal residue" evidence="8">
    <location>
        <position position="105"/>
    </location>
</feature>
<keyword evidence="10" id="KW-1185">Reference proteome</keyword>
<gene>
    <name evidence="8" type="ORF">CAPTEDRAFT_47715</name>
</gene>
<evidence type="ECO:0000256" key="6">
    <source>
        <dbReference type="PROSITE-ProRule" id="PRU00076"/>
    </source>
</evidence>
<dbReference type="STRING" id="283909.R7V482"/>
<dbReference type="SMART" id="SM00181">
    <property type="entry name" value="EGF"/>
    <property type="match status" value="3"/>
</dbReference>
<dbReference type="SUPFAM" id="SSF57184">
    <property type="entry name" value="Growth factor receptor domain"/>
    <property type="match status" value="1"/>
</dbReference>
<reference evidence="9" key="3">
    <citation type="submission" date="2015-06" db="UniProtKB">
        <authorList>
            <consortium name="EnsemblMetazoa"/>
        </authorList>
    </citation>
    <scope>IDENTIFICATION</scope>
</reference>
<evidence type="ECO:0000256" key="1">
    <source>
        <dbReference type="ARBA" id="ARBA00022536"/>
    </source>
</evidence>
<dbReference type="InterPro" id="IPR009030">
    <property type="entry name" value="Growth_fac_rcpt_cys_sf"/>
</dbReference>
<proteinExistence type="predicted"/>
<keyword evidence="5" id="KW-0325">Glycoprotein</keyword>
<dbReference type="Pfam" id="PF07645">
    <property type="entry name" value="EGF_CA"/>
    <property type="match status" value="3"/>
</dbReference>
<sequence>CGNHSICNNTDGSFFCTCLDGFIDDDGNCTDINECALGTDVCQQNCTNTLGSYECACNTPCVEGYTGANCDEDIDECANDAFICGIGGNCTNEVGSYQCNCSDGY</sequence>
<keyword evidence="3" id="KW-0677">Repeat</keyword>
<dbReference type="EnsemblMetazoa" id="CapteT47715">
    <property type="protein sequence ID" value="CapteP47715"/>
    <property type="gene ID" value="CapteG47715"/>
</dbReference>
<dbReference type="GO" id="GO:0005509">
    <property type="term" value="F:calcium ion binding"/>
    <property type="evidence" value="ECO:0007669"/>
    <property type="project" value="InterPro"/>
</dbReference>
<dbReference type="PROSITE" id="PS50026">
    <property type="entry name" value="EGF_3"/>
    <property type="match status" value="3"/>
</dbReference>
<feature type="domain" description="EGF-like" evidence="7">
    <location>
        <begin position="31"/>
        <end position="71"/>
    </location>
</feature>
<dbReference type="SMART" id="SM00179">
    <property type="entry name" value="EGF_CA"/>
    <property type="match status" value="3"/>
</dbReference>
<evidence type="ECO:0000313" key="8">
    <source>
        <dbReference type="EMBL" id="ELU13257.1"/>
    </source>
</evidence>
<reference evidence="8 10" key="2">
    <citation type="journal article" date="2013" name="Nature">
        <title>Insights into bilaterian evolution from three spiralian genomes.</title>
        <authorList>
            <person name="Simakov O."/>
            <person name="Marletaz F."/>
            <person name="Cho S.J."/>
            <person name="Edsinger-Gonzales E."/>
            <person name="Havlak P."/>
            <person name="Hellsten U."/>
            <person name="Kuo D.H."/>
            <person name="Larsson T."/>
            <person name="Lv J."/>
            <person name="Arendt D."/>
            <person name="Savage R."/>
            <person name="Osoegawa K."/>
            <person name="de Jong P."/>
            <person name="Grimwood J."/>
            <person name="Chapman J.A."/>
            <person name="Shapiro H."/>
            <person name="Aerts A."/>
            <person name="Otillar R.P."/>
            <person name="Terry A.Y."/>
            <person name="Boore J.L."/>
            <person name="Grigoriev I.V."/>
            <person name="Lindberg D.R."/>
            <person name="Seaver E.C."/>
            <person name="Weisblat D.A."/>
            <person name="Putnam N.H."/>
            <person name="Rokhsar D.S."/>
        </authorList>
    </citation>
    <scope>NUCLEOTIDE SEQUENCE</scope>
    <source>
        <strain evidence="8 10">I ESC-2004</strain>
    </source>
</reference>
<dbReference type="InterPro" id="IPR000152">
    <property type="entry name" value="EGF-type_Asp/Asn_hydroxyl_site"/>
</dbReference>
<feature type="domain" description="EGF-like" evidence="7">
    <location>
        <begin position="1"/>
        <end position="30"/>
    </location>
</feature>
<dbReference type="PANTHER" id="PTHR24034:SF204">
    <property type="entry name" value="ADHESION G PROTEIN-COUPLED RECEPTOR E1"/>
    <property type="match status" value="1"/>
</dbReference>
<dbReference type="OrthoDB" id="6063061at2759"/>
<organism evidence="8">
    <name type="scientific">Capitella teleta</name>
    <name type="common">Polychaete worm</name>
    <dbReference type="NCBI Taxonomy" id="283909"/>
    <lineage>
        <taxon>Eukaryota</taxon>
        <taxon>Metazoa</taxon>
        <taxon>Spiralia</taxon>
        <taxon>Lophotrochozoa</taxon>
        <taxon>Annelida</taxon>
        <taxon>Polychaeta</taxon>
        <taxon>Sedentaria</taxon>
        <taxon>Scolecida</taxon>
        <taxon>Capitellidae</taxon>
        <taxon>Capitella</taxon>
    </lineage>
</organism>
<protein>
    <recommendedName>
        <fullName evidence="7">EGF-like domain-containing protein</fullName>
    </recommendedName>
</protein>
<feature type="non-terminal residue" evidence="8">
    <location>
        <position position="1"/>
    </location>
</feature>
<dbReference type="AlphaFoldDB" id="R7V482"/>
<dbReference type="OMA" id="NECVTKK"/>
<dbReference type="FunFam" id="2.10.25.10:FF:000005">
    <property type="entry name" value="Fibrillin 2"/>
    <property type="match status" value="1"/>
</dbReference>
<dbReference type="CDD" id="cd00054">
    <property type="entry name" value="EGF_CA"/>
    <property type="match status" value="1"/>
</dbReference>
<dbReference type="PROSITE" id="PS01186">
    <property type="entry name" value="EGF_2"/>
    <property type="match status" value="1"/>
</dbReference>
<evidence type="ECO:0000256" key="5">
    <source>
        <dbReference type="ARBA" id="ARBA00023180"/>
    </source>
</evidence>
<evidence type="ECO:0000313" key="9">
    <source>
        <dbReference type="EnsemblMetazoa" id="CapteP47715"/>
    </source>
</evidence>
<dbReference type="Gene3D" id="2.10.25.10">
    <property type="entry name" value="Laminin"/>
    <property type="match status" value="3"/>
</dbReference>
<dbReference type="PROSITE" id="PS01187">
    <property type="entry name" value="EGF_CA"/>
    <property type="match status" value="2"/>
</dbReference>
<dbReference type="PANTHER" id="PTHR24034">
    <property type="entry name" value="EGF-LIKE DOMAIN-CONTAINING PROTEIN"/>
    <property type="match status" value="1"/>
</dbReference>
<dbReference type="InterPro" id="IPR000742">
    <property type="entry name" value="EGF"/>
</dbReference>
<reference evidence="10" key="1">
    <citation type="submission" date="2012-12" db="EMBL/GenBank/DDBJ databases">
        <authorList>
            <person name="Hellsten U."/>
            <person name="Grimwood J."/>
            <person name="Chapman J.A."/>
            <person name="Shapiro H."/>
            <person name="Aerts A."/>
            <person name="Otillar R.P."/>
            <person name="Terry A.Y."/>
            <person name="Boore J.L."/>
            <person name="Simakov O."/>
            <person name="Marletaz F."/>
            <person name="Cho S.-J."/>
            <person name="Edsinger-Gonzales E."/>
            <person name="Havlak P."/>
            <person name="Kuo D.-H."/>
            <person name="Larsson T."/>
            <person name="Lv J."/>
            <person name="Arendt D."/>
            <person name="Savage R."/>
            <person name="Osoegawa K."/>
            <person name="de Jong P."/>
            <person name="Lindberg D.R."/>
            <person name="Seaver E.C."/>
            <person name="Weisblat D.A."/>
            <person name="Putnam N.H."/>
            <person name="Grigoriev I.V."/>
            <person name="Rokhsar D.S."/>
        </authorList>
    </citation>
    <scope>NUCLEOTIDE SEQUENCE</scope>
    <source>
        <strain evidence="10">I ESC-2004</strain>
    </source>
</reference>
<comment type="caution">
    <text evidence="6">Lacks conserved residue(s) required for the propagation of feature annotation.</text>
</comment>
<accession>R7V482</accession>
<name>R7V482_CAPTE</name>
<dbReference type="InterPro" id="IPR018097">
    <property type="entry name" value="EGF_Ca-bd_CS"/>
</dbReference>
<keyword evidence="2" id="KW-0732">Signal</keyword>